<dbReference type="PROSITE" id="PS50164">
    <property type="entry name" value="GIY_YIG"/>
    <property type="match status" value="1"/>
</dbReference>
<feature type="domain" description="GIY-YIG" evidence="2">
    <location>
        <begin position="3"/>
        <end position="80"/>
    </location>
</feature>
<dbReference type="Gene3D" id="3.40.1440.10">
    <property type="entry name" value="GIY-YIG endonuclease"/>
    <property type="match status" value="1"/>
</dbReference>
<dbReference type="PANTHER" id="PTHR34477">
    <property type="entry name" value="UPF0213 PROTEIN YHBQ"/>
    <property type="match status" value="1"/>
</dbReference>
<accession>A0ABZ0WC09</accession>
<name>A0ABZ0WC09_9BACT</name>
<dbReference type="SUPFAM" id="SSF82771">
    <property type="entry name" value="GIY-YIG endonuclease"/>
    <property type="match status" value="1"/>
</dbReference>
<comment type="similarity">
    <text evidence="1">Belongs to the UPF0213 family.</text>
</comment>
<dbReference type="PANTHER" id="PTHR34477:SF5">
    <property type="entry name" value="BSL5627 PROTEIN"/>
    <property type="match status" value="1"/>
</dbReference>
<dbReference type="InterPro" id="IPR035901">
    <property type="entry name" value="GIY-YIG_endonuc_sf"/>
</dbReference>
<protein>
    <submittedName>
        <fullName evidence="3">GIY-YIG nuclease family protein</fullName>
    </submittedName>
</protein>
<dbReference type="EMBL" id="CP139960">
    <property type="protein sequence ID" value="WQD39212.1"/>
    <property type="molecule type" value="Genomic_DNA"/>
</dbReference>
<dbReference type="Pfam" id="PF01541">
    <property type="entry name" value="GIY-YIG"/>
    <property type="match status" value="1"/>
</dbReference>
<organism evidence="3 4">
    <name type="scientific">Niabella yanshanensis</name>
    <dbReference type="NCBI Taxonomy" id="577386"/>
    <lineage>
        <taxon>Bacteria</taxon>
        <taxon>Pseudomonadati</taxon>
        <taxon>Bacteroidota</taxon>
        <taxon>Chitinophagia</taxon>
        <taxon>Chitinophagales</taxon>
        <taxon>Chitinophagaceae</taxon>
        <taxon>Niabella</taxon>
    </lineage>
</organism>
<dbReference type="RefSeq" id="WP_114792953.1">
    <property type="nucleotide sequence ID" value="NZ_CP139960.1"/>
</dbReference>
<evidence type="ECO:0000256" key="1">
    <source>
        <dbReference type="ARBA" id="ARBA00007435"/>
    </source>
</evidence>
<evidence type="ECO:0000313" key="3">
    <source>
        <dbReference type="EMBL" id="WQD39212.1"/>
    </source>
</evidence>
<keyword evidence="4" id="KW-1185">Reference proteome</keyword>
<dbReference type="InterPro" id="IPR000305">
    <property type="entry name" value="GIY-YIG_endonuc"/>
</dbReference>
<reference evidence="3 4" key="1">
    <citation type="submission" date="2023-12" db="EMBL/GenBank/DDBJ databases">
        <title>Genome sequencing and assembly of bacterial species from a model synthetic community.</title>
        <authorList>
            <person name="Hogle S.L."/>
        </authorList>
    </citation>
    <scope>NUCLEOTIDE SEQUENCE [LARGE SCALE GENOMIC DNA]</scope>
    <source>
        <strain evidence="3 4">HAMBI_3031</strain>
    </source>
</reference>
<dbReference type="InterPro" id="IPR050190">
    <property type="entry name" value="UPF0213_domain"/>
</dbReference>
<evidence type="ECO:0000259" key="2">
    <source>
        <dbReference type="PROSITE" id="PS50164"/>
    </source>
</evidence>
<gene>
    <name evidence="3" type="ORF">U0035_03490</name>
</gene>
<sequence>MDKGGFIYILTNKRLTVLYTGVTANLRRRIWEHEHHEKPGSFTDQYNVCFLIYYEWFDNIVTAIAREKQIKKWRREKKEALISTKNPDREFLNDEVYNDIYRLLY</sequence>
<evidence type="ECO:0000313" key="4">
    <source>
        <dbReference type="Proteomes" id="UP001325680"/>
    </source>
</evidence>
<dbReference type="CDD" id="cd10448">
    <property type="entry name" value="GIY-YIG_unchar_3"/>
    <property type="match status" value="1"/>
</dbReference>
<dbReference type="Proteomes" id="UP001325680">
    <property type="component" value="Chromosome"/>
</dbReference>
<proteinExistence type="inferred from homology"/>